<proteinExistence type="predicted"/>
<dbReference type="PROSITE" id="PS00141">
    <property type="entry name" value="ASP_PROTEASE"/>
    <property type="match status" value="1"/>
</dbReference>
<dbReference type="SUPFAM" id="SSF50630">
    <property type="entry name" value="Acid proteases"/>
    <property type="match status" value="1"/>
</dbReference>
<sequence>MGFVRLAVGSAVVALLAAHQLSAMAPAQRGALWAGVLGAVGTVNPGSGAAAAPSAPPVAPVAASAAAPAAPPAFGGEETIAPDRLGQFQTTIEVDGQRLPAMVDTGASYLALPAEAADRLGIRPLPADFNIPVSTANGRALVAKVNLPSVRLGGIEVRDVTALVSGRGQLGQALIGMSFLSRLSSVRMDHGRLLLAR</sequence>
<dbReference type="GO" id="GO:0004190">
    <property type="term" value="F:aspartic-type endopeptidase activity"/>
    <property type="evidence" value="ECO:0007669"/>
    <property type="project" value="InterPro"/>
</dbReference>
<dbReference type="RefSeq" id="WP_129219494.1">
    <property type="nucleotide sequence ID" value="NZ_QYBC01000009.1"/>
</dbReference>
<dbReference type="CDD" id="cd05483">
    <property type="entry name" value="retropepsin_like_bacteria"/>
    <property type="match status" value="1"/>
</dbReference>
<dbReference type="InterPro" id="IPR011969">
    <property type="entry name" value="Clan_AA_Asp_peptidase_C"/>
</dbReference>
<dbReference type="EC" id="3.4.23.-" evidence="2"/>
<feature type="chain" id="PRO_5020185025" evidence="1">
    <location>
        <begin position="26"/>
        <end position="197"/>
    </location>
</feature>
<evidence type="ECO:0000313" key="2">
    <source>
        <dbReference type="EMBL" id="RYB04735.1"/>
    </source>
</evidence>
<reference evidence="2 3" key="1">
    <citation type="submission" date="2018-09" db="EMBL/GenBank/DDBJ databases">
        <authorList>
            <person name="Grouzdev D.S."/>
            <person name="Krutkina M.S."/>
        </authorList>
    </citation>
    <scope>NUCLEOTIDE SEQUENCE [LARGE SCALE GENOMIC DNA]</scope>
    <source>
        <strain evidence="2 3">RmlP001</strain>
    </source>
</reference>
<dbReference type="Proteomes" id="UP000289411">
    <property type="component" value="Unassembled WGS sequence"/>
</dbReference>
<gene>
    <name evidence="2" type="ORF">D3272_12385</name>
</gene>
<dbReference type="InterPro" id="IPR021109">
    <property type="entry name" value="Peptidase_aspartic_dom_sf"/>
</dbReference>
<reference evidence="2 3" key="2">
    <citation type="submission" date="2019-02" db="EMBL/GenBank/DDBJ databases">
        <title>'Lichenibacterium ramalinii' gen. nov. sp. nov., 'Lichenibacterium minor' gen. nov. sp. nov.</title>
        <authorList>
            <person name="Pankratov T."/>
        </authorList>
    </citation>
    <scope>NUCLEOTIDE SEQUENCE [LARGE SCALE GENOMIC DNA]</scope>
    <source>
        <strain evidence="2 3">RmlP001</strain>
    </source>
</reference>
<dbReference type="AlphaFoldDB" id="A0A4Q2RER9"/>
<organism evidence="2 3">
    <name type="scientific">Lichenibacterium ramalinae</name>
    <dbReference type="NCBI Taxonomy" id="2316527"/>
    <lineage>
        <taxon>Bacteria</taxon>
        <taxon>Pseudomonadati</taxon>
        <taxon>Pseudomonadota</taxon>
        <taxon>Alphaproteobacteria</taxon>
        <taxon>Hyphomicrobiales</taxon>
        <taxon>Lichenihabitantaceae</taxon>
        <taxon>Lichenibacterium</taxon>
    </lineage>
</organism>
<keyword evidence="1" id="KW-0732">Signal</keyword>
<protein>
    <submittedName>
        <fullName evidence="2">TIGR02281 family clan AA aspartic protease</fullName>
        <ecNumber evidence="2">3.4.23.-</ecNumber>
    </submittedName>
</protein>
<dbReference type="EMBL" id="QYBC01000009">
    <property type="protein sequence ID" value="RYB04735.1"/>
    <property type="molecule type" value="Genomic_DNA"/>
</dbReference>
<keyword evidence="3" id="KW-1185">Reference proteome</keyword>
<accession>A0A4Q2RER9</accession>
<dbReference type="Pfam" id="PF13975">
    <property type="entry name" value="gag-asp_proteas"/>
    <property type="match status" value="1"/>
</dbReference>
<keyword evidence="2" id="KW-0645">Protease</keyword>
<feature type="signal peptide" evidence="1">
    <location>
        <begin position="1"/>
        <end position="25"/>
    </location>
</feature>
<comment type="caution">
    <text evidence="2">The sequence shown here is derived from an EMBL/GenBank/DDBJ whole genome shotgun (WGS) entry which is preliminary data.</text>
</comment>
<dbReference type="InterPro" id="IPR001969">
    <property type="entry name" value="Aspartic_peptidase_AS"/>
</dbReference>
<dbReference type="OrthoDB" id="7595324at2"/>
<evidence type="ECO:0000256" key="1">
    <source>
        <dbReference type="SAM" id="SignalP"/>
    </source>
</evidence>
<dbReference type="NCBIfam" id="TIGR02281">
    <property type="entry name" value="clan_AA_DTGA"/>
    <property type="match status" value="1"/>
</dbReference>
<dbReference type="Gene3D" id="2.40.70.10">
    <property type="entry name" value="Acid Proteases"/>
    <property type="match status" value="1"/>
</dbReference>
<dbReference type="GO" id="GO:0006508">
    <property type="term" value="P:proteolysis"/>
    <property type="evidence" value="ECO:0007669"/>
    <property type="project" value="UniProtKB-KW"/>
</dbReference>
<evidence type="ECO:0000313" key="3">
    <source>
        <dbReference type="Proteomes" id="UP000289411"/>
    </source>
</evidence>
<keyword evidence="2" id="KW-0378">Hydrolase</keyword>
<name>A0A4Q2RER9_9HYPH</name>
<dbReference type="InterPro" id="IPR034122">
    <property type="entry name" value="Retropepsin-like_bacterial"/>
</dbReference>